<accession>A0A820HP22</accession>
<reference evidence="1" key="1">
    <citation type="submission" date="2021-02" db="EMBL/GenBank/DDBJ databases">
        <authorList>
            <person name="Nowell W R."/>
        </authorList>
    </citation>
    <scope>NUCLEOTIDE SEQUENCE</scope>
</reference>
<comment type="caution">
    <text evidence="1">The sequence shown here is derived from an EMBL/GenBank/DDBJ whole genome shotgun (WGS) entry which is preliminary data.</text>
</comment>
<evidence type="ECO:0000313" key="1">
    <source>
        <dbReference type="EMBL" id="CAF4296215.1"/>
    </source>
</evidence>
<sequence length="148" mass="17608">DKISKYYEDEKRKKVDSMKDINQYIDHEILRKLYGGLESVQYSRVACAIRLKALQCLRELLPLQEPPDFYERVLQSFDRLAIYFESVCREEQDIPGPPCEEITTFRRRLQQFALSTEQLQLIYFREITQTLSPHERLTNNGIIVFRTA</sequence>
<feature type="non-terminal residue" evidence="1">
    <location>
        <position position="1"/>
    </location>
</feature>
<dbReference type="AlphaFoldDB" id="A0A820HP22"/>
<feature type="non-terminal residue" evidence="1">
    <location>
        <position position="148"/>
    </location>
</feature>
<gene>
    <name evidence="1" type="ORF">OTI717_LOCUS41897</name>
</gene>
<dbReference type="Proteomes" id="UP000663823">
    <property type="component" value="Unassembled WGS sequence"/>
</dbReference>
<dbReference type="EMBL" id="CAJOAX010045566">
    <property type="protein sequence ID" value="CAF4296215.1"/>
    <property type="molecule type" value="Genomic_DNA"/>
</dbReference>
<proteinExistence type="predicted"/>
<protein>
    <submittedName>
        <fullName evidence="1">Uncharacterized protein</fullName>
    </submittedName>
</protein>
<evidence type="ECO:0000313" key="2">
    <source>
        <dbReference type="Proteomes" id="UP000663823"/>
    </source>
</evidence>
<name>A0A820HP22_9BILA</name>
<organism evidence="1 2">
    <name type="scientific">Rotaria sordida</name>
    <dbReference type="NCBI Taxonomy" id="392033"/>
    <lineage>
        <taxon>Eukaryota</taxon>
        <taxon>Metazoa</taxon>
        <taxon>Spiralia</taxon>
        <taxon>Gnathifera</taxon>
        <taxon>Rotifera</taxon>
        <taxon>Eurotatoria</taxon>
        <taxon>Bdelloidea</taxon>
        <taxon>Philodinida</taxon>
        <taxon>Philodinidae</taxon>
        <taxon>Rotaria</taxon>
    </lineage>
</organism>